<accession>A0A0M2PRI9</accession>
<dbReference type="Proteomes" id="UP000034681">
    <property type="component" value="Unassembled WGS sequence"/>
</dbReference>
<keyword evidence="2" id="KW-1185">Reference proteome</keyword>
<name>A0A0M2PRI9_PROHO</name>
<protein>
    <submittedName>
        <fullName evidence="1">Uncharacterized protein</fullName>
    </submittedName>
</protein>
<dbReference type="EMBL" id="AJTX02000006">
    <property type="protein sequence ID" value="KKI99160.1"/>
    <property type="molecule type" value="Genomic_DNA"/>
</dbReference>
<sequence length="105" mass="11005">MAGLMDNLKKLFNADANPDPIIAPLPPEVQPPAATVAIASPVAVPAAATPGSTSAPVTNSGTPFANDHYAVINFQYGEEDKNWPKKIGVYKKGVGICWYQAVEAP</sequence>
<gene>
    <name evidence="1" type="ORF">PROH_15455</name>
</gene>
<evidence type="ECO:0000313" key="1">
    <source>
        <dbReference type="EMBL" id="KKI99160.1"/>
    </source>
</evidence>
<comment type="caution">
    <text evidence="1">The sequence shown here is derived from an EMBL/GenBank/DDBJ whole genome shotgun (WGS) entry which is preliminary data.</text>
</comment>
<organism evidence="1 2">
    <name type="scientific">Prochlorothrix hollandica PCC 9006 = CALU 1027</name>
    <dbReference type="NCBI Taxonomy" id="317619"/>
    <lineage>
        <taxon>Bacteria</taxon>
        <taxon>Bacillati</taxon>
        <taxon>Cyanobacteriota</taxon>
        <taxon>Cyanophyceae</taxon>
        <taxon>Prochlorotrichales</taxon>
        <taxon>Prochlorotrichaceae</taxon>
        <taxon>Prochlorothrix</taxon>
    </lineage>
</organism>
<proteinExistence type="predicted"/>
<evidence type="ECO:0000313" key="2">
    <source>
        <dbReference type="Proteomes" id="UP000034681"/>
    </source>
</evidence>
<dbReference type="RefSeq" id="WP_017712659.1">
    <property type="nucleotide sequence ID" value="NZ_KB235937.1"/>
</dbReference>
<dbReference type="AlphaFoldDB" id="A0A0M2PRI9"/>
<reference evidence="1" key="1">
    <citation type="submission" date="2012-04" db="EMBL/GenBank/DDBJ databases">
        <authorList>
            <person name="Borisov I.G."/>
            <person name="Ivanikova N.V."/>
            <person name="Pinevich A.V."/>
        </authorList>
    </citation>
    <scope>NUCLEOTIDE SEQUENCE</scope>
    <source>
        <strain evidence="1">CALU 1027</strain>
    </source>
</reference>